<comment type="caution">
    <text evidence="2">The sequence shown here is derived from an EMBL/GenBank/DDBJ whole genome shotgun (WGS) entry which is preliminary data.</text>
</comment>
<gene>
    <name evidence="2" type="ORF">N7541_000510</name>
</gene>
<dbReference type="InterPro" id="IPR016181">
    <property type="entry name" value="Acyl_CoA_acyltransferase"/>
</dbReference>
<dbReference type="AlphaFoldDB" id="A0A9W9RWE3"/>
<dbReference type="Gene3D" id="3.40.630.30">
    <property type="match status" value="1"/>
</dbReference>
<protein>
    <recommendedName>
        <fullName evidence="1">N-acetyltransferase domain-containing protein</fullName>
    </recommendedName>
</protein>
<keyword evidence="3" id="KW-1185">Reference proteome</keyword>
<dbReference type="InterPro" id="IPR000182">
    <property type="entry name" value="GNAT_dom"/>
</dbReference>
<evidence type="ECO:0000259" key="1">
    <source>
        <dbReference type="PROSITE" id="PS51186"/>
    </source>
</evidence>
<proteinExistence type="predicted"/>
<dbReference type="Proteomes" id="UP001148299">
    <property type="component" value="Unassembled WGS sequence"/>
</dbReference>
<dbReference type="PROSITE" id="PS51186">
    <property type="entry name" value="GNAT"/>
    <property type="match status" value="1"/>
</dbReference>
<dbReference type="GO" id="GO:0016747">
    <property type="term" value="F:acyltransferase activity, transferring groups other than amino-acyl groups"/>
    <property type="evidence" value="ECO:0007669"/>
    <property type="project" value="InterPro"/>
</dbReference>
<sequence length="222" mass="25631">MGSESGSQCRLELINLHDKKQFNELHRQRVMCGWDSDPEILNGWRNREVSKRLFWITYFDSDSQKYMQAGHISLDAFSKLLDPGVLKDDEVELSINSFFILPEYRHLGLGKRAVHLVEQAALTGPYGDPRCRFITLVALSKKYIYDEAPEWRGIWERCGVSMPLFSIEEWYEKLGYVSWKMETVYEATAVDGEAIKLWEAFMKKDMRSDGITGSTQERLGGG</sequence>
<reference evidence="2" key="1">
    <citation type="submission" date="2022-12" db="EMBL/GenBank/DDBJ databases">
        <authorList>
            <person name="Petersen C."/>
        </authorList>
    </citation>
    <scope>NUCLEOTIDE SEQUENCE</scope>
    <source>
        <strain evidence="2">IBT 35675</strain>
    </source>
</reference>
<organism evidence="2 3">
    <name type="scientific">Penicillium brevicompactum</name>
    <dbReference type="NCBI Taxonomy" id="5074"/>
    <lineage>
        <taxon>Eukaryota</taxon>
        <taxon>Fungi</taxon>
        <taxon>Dikarya</taxon>
        <taxon>Ascomycota</taxon>
        <taxon>Pezizomycotina</taxon>
        <taxon>Eurotiomycetes</taxon>
        <taxon>Eurotiomycetidae</taxon>
        <taxon>Eurotiales</taxon>
        <taxon>Aspergillaceae</taxon>
        <taxon>Penicillium</taxon>
    </lineage>
</organism>
<evidence type="ECO:0000313" key="3">
    <source>
        <dbReference type="Proteomes" id="UP001148299"/>
    </source>
</evidence>
<feature type="domain" description="N-acetyltransferase" evidence="1">
    <location>
        <begin position="9"/>
        <end position="207"/>
    </location>
</feature>
<dbReference type="SUPFAM" id="SSF55729">
    <property type="entry name" value="Acyl-CoA N-acyltransferases (Nat)"/>
    <property type="match status" value="1"/>
</dbReference>
<reference evidence="2" key="2">
    <citation type="journal article" date="2023" name="IMA Fungus">
        <title>Comparative genomic study of the Penicillium genus elucidates a diverse pangenome and 15 lateral gene transfer events.</title>
        <authorList>
            <person name="Petersen C."/>
            <person name="Sorensen T."/>
            <person name="Nielsen M.R."/>
            <person name="Sondergaard T.E."/>
            <person name="Sorensen J.L."/>
            <person name="Fitzpatrick D.A."/>
            <person name="Frisvad J.C."/>
            <person name="Nielsen K.L."/>
        </authorList>
    </citation>
    <scope>NUCLEOTIDE SEQUENCE</scope>
    <source>
        <strain evidence="2">IBT 35675</strain>
    </source>
</reference>
<name>A0A9W9RWE3_PENBR</name>
<evidence type="ECO:0000313" key="2">
    <source>
        <dbReference type="EMBL" id="KAJ5366569.1"/>
    </source>
</evidence>
<dbReference type="EMBL" id="JAPZBR010000001">
    <property type="protein sequence ID" value="KAJ5366569.1"/>
    <property type="molecule type" value="Genomic_DNA"/>
</dbReference>
<accession>A0A9W9RWE3</accession>
<dbReference type="CDD" id="cd04301">
    <property type="entry name" value="NAT_SF"/>
    <property type="match status" value="1"/>
</dbReference>